<feature type="chain" id="PRO_5015115981" evidence="1">
    <location>
        <begin position="21"/>
        <end position="47"/>
    </location>
</feature>
<sequence length="47" mass="5426">MGKTLTSLLWLRCFLSLNCSSLTHPPTLLVSMYVHYLDNIIFMPPEE</sequence>
<evidence type="ECO:0000313" key="2">
    <source>
        <dbReference type="EMBL" id="MBX67114.1"/>
    </source>
</evidence>
<dbReference type="AlphaFoldDB" id="A0A2P2QJL7"/>
<dbReference type="EMBL" id="GGEC01086630">
    <property type="protein sequence ID" value="MBX67114.1"/>
    <property type="molecule type" value="Transcribed_RNA"/>
</dbReference>
<feature type="signal peptide" evidence="1">
    <location>
        <begin position="1"/>
        <end position="20"/>
    </location>
</feature>
<keyword evidence="1" id="KW-0732">Signal</keyword>
<organism evidence="2">
    <name type="scientific">Rhizophora mucronata</name>
    <name type="common">Asiatic mangrove</name>
    <dbReference type="NCBI Taxonomy" id="61149"/>
    <lineage>
        <taxon>Eukaryota</taxon>
        <taxon>Viridiplantae</taxon>
        <taxon>Streptophyta</taxon>
        <taxon>Embryophyta</taxon>
        <taxon>Tracheophyta</taxon>
        <taxon>Spermatophyta</taxon>
        <taxon>Magnoliopsida</taxon>
        <taxon>eudicotyledons</taxon>
        <taxon>Gunneridae</taxon>
        <taxon>Pentapetalae</taxon>
        <taxon>rosids</taxon>
        <taxon>fabids</taxon>
        <taxon>Malpighiales</taxon>
        <taxon>Rhizophoraceae</taxon>
        <taxon>Rhizophora</taxon>
    </lineage>
</organism>
<reference evidence="2" key="1">
    <citation type="submission" date="2018-02" db="EMBL/GenBank/DDBJ databases">
        <title>Rhizophora mucronata_Transcriptome.</title>
        <authorList>
            <person name="Meera S.P."/>
            <person name="Sreeshan A."/>
            <person name="Augustine A."/>
        </authorList>
    </citation>
    <scope>NUCLEOTIDE SEQUENCE</scope>
    <source>
        <tissue evidence="2">Leaf</tissue>
    </source>
</reference>
<evidence type="ECO:0000256" key="1">
    <source>
        <dbReference type="SAM" id="SignalP"/>
    </source>
</evidence>
<protein>
    <submittedName>
        <fullName evidence="2">Uncharacterized protein</fullName>
    </submittedName>
</protein>
<name>A0A2P2QJL7_RHIMU</name>
<accession>A0A2P2QJL7</accession>
<proteinExistence type="predicted"/>